<dbReference type="InterPro" id="IPR004358">
    <property type="entry name" value="Sig_transdc_His_kin-like_C"/>
</dbReference>
<dbReference type="CDD" id="cd00082">
    <property type="entry name" value="HisKA"/>
    <property type="match status" value="1"/>
</dbReference>
<keyword evidence="9" id="KW-0472">Membrane</keyword>
<dbReference type="Pfam" id="PF08448">
    <property type="entry name" value="PAS_4"/>
    <property type="match status" value="1"/>
</dbReference>
<dbReference type="PANTHER" id="PTHR43065">
    <property type="entry name" value="SENSOR HISTIDINE KINASE"/>
    <property type="match status" value="1"/>
</dbReference>
<dbReference type="SMART" id="SM00388">
    <property type="entry name" value="HisKA"/>
    <property type="match status" value="1"/>
</dbReference>
<dbReference type="SUPFAM" id="SSF55874">
    <property type="entry name" value="ATPase domain of HSP90 chaperone/DNA topoisomerase II/histidine kinase"/>
    <property type="match status" value="1"/>
</dbReference>
<dbReference type="SMART" id="SM00387">
    <property type="entry name" value="HATPase_c"/>
    <property type="match status" value="1"/>
</dbReference>
<keyword evidence="8" id="KW-0902">Two-component regulatory system</keyword>
<evidence type="ECO:0000256" key="3">
    <source>
        <dbReference type="ARBA" id="ARBA00022553"/>
    </source>
</evidence>
<dbReference type="InterPro" id="IPR000014">
    <property type="entry name" value="PAS"/>
</dbReference>
<dbReference type="PANTHER" id="PTHR43065:SF10">
    <property type="entry name" value="PEROXIDE STRESS-ACTIVATED HISTIDINE KINASE MAK3"/>
    <property type="match status" value="1"/>
</dbReference>
<dbReference type="CDD" id="cd00130">
    <property type="entry name" value="PAS"/>
    <property type="match status" value="1"/>
</dbReference>
<dbReference type="Gene3D" id="3.30.565.10">
    <property type="entry name" value="Histidine kinase-like ATPase, C-terminal domain"/>
    <property type="match status" value="1"/>
</dbReference>
<dbReference type="InterPro" id="IPR036097">
    <property type="entry name" value="HisK_dim/P_sf"/>
</dbReference>
<accession>A0A5C6EFT4</accession>
<dbReference type="PROSITE" id="PS50109">
    <property type="entry name" value="HIS_KIN"/>
    <property type="match status" value="1"/>
</dbReference>
<keyword evidence="3" id="KW-0597">Phosphoprotein</keyword>
<evidence type="ECO:0000313" key="11">
    <source>
        <dbReference type="EMBL" id="TWU46917.1"/>
    </source>
</evidence>
<dbReference type="GO" id="GO:0005524">
    <property type="term" value="F:ATP binding"/>
    <property type="evidence" value="ECO:0007669"/>
    <property type="project" value="UniProtKB-KW"/>
</dbReference>
<dbReference type="InterPro" id="IPR035965">
    <property type="entry name" value="PAS-like_dom_sf"/>
</dbReference>
<evidence type="ECO:0000256" key="9">
    <source>
        <dbReference type="SAM" id="Phobius"/>
    </source>
</evidence>
<dbReference type="InterPro" id="IPR005467">
    <property type="entry name" value="His_kinase_dom"/>
</dbReference>
<evidence type="ECO:0000313" key="12">
    <source>
        <dbReference type="Proteomes" id="UP000317977"/>
    </source>
</evidence>
<keyword evidence="4 11" id="KW-0808">Transferase</keyword>
<organism evidence="11 12">
    <name type="scientific">Rubripirellula reticaptiva</name>
    <dbReference type="NCBI Taxonomy" id="2528013"/>
    <lineage>
        <taxon>Bacteria</taxon>
        <taxon>Pseudomonadati</taxon>
        <taxon>Planctomycetota</taxon>
        <taxon>Planctomycetia</taxon>
        <taxon>Pirellulales</taxon>
        <taxon>Pirellulaceae</taxon>
        <taxon>Rubripirellula</taxon>
    </lineage>
</organism>
<evidence type="ECO:0000256" key="6">
    <source>
        <dbReference type="ARBA" id="ARBA00022777"/>
    </source>
</evidence>
<feature type="domain" description="Histidine kinase" evidence="10">
    <location>
        <begin position="240"/>
        <end position="454"/>
    </location>
</feature>
<dbReference type="EC" id="2.7.13.3" evidence="2"/>
<comment type="caution">
    <text evidence="11">The sequence shown here is derived from an EMBL/GenBank/DDBJ whole genome shotgun (WGS) entry which is preliminary data.</text>
</comment>
<evidence type="ECO:0000256" key="5">
    <source>
        <dbReference type="ARBA" id="ARBA00022741"/>
    </source>
</evidence>
<dbReference type="GO" id="GO:0000155">
    <property type="term" value="F:phosphorelay sensor kinase activity"/>
    <property type="evidence" value="ECO:0007669"/>
    <property type="project" value="InterPro"/>
</dbReference>
<evidence type="ECO:0000256" key="7">
    <source>
        <dbReference type="ARBA" id="ARBA00022840"/>
    </source>
</evidence>
<dbReference type="SUPFAM" id="SSF47384">
    <property type="entry name" value="Homodimeric domain of signal transducing histidine kinase"/>
    <property type="match status" value="1"/>
</dbReference>
<gene>
    <name evidence="11" type="primary">zraS_9</name>
    <name evidence="11" type="ORF">Poly59_58910</name>
</gene>
<keyword evidence="6" id="KW-0418">Kinase</keyword>
<evidence type="ECO:0000256" key="4">
    <source>
        <dbReference type="ARBA" id="ARBA00022679"/>
    </source>
</evidence>
<dbReference type="RefSeq" id="WP_146537348.1">
    <property type="nucleotide sequence ID" value="NZ_SJPX01000006.1"/>
</dbReference>
<keyword evidence="9" id="KW-1133">Transmembrane helix</keyword>
<dbReference type="InterPro" id="IPR003594">
    <property type="entry name" value="HATPase_dom"/>
</dbReference>
<keyword evidence="5" id="KW-0547">Nucleotide-binding</keyword>
<dbReference type="Pfam" id="PF00512">
    <property type="entry name" value="HisKA"/>
    <property type="match status" value="1"/>
</dbReference>
<dbReference type="PRINTS" id="PR00344">
    <property type="entry name" value="BCTRLSENSOR"/>
</dbReference>
<keyword evidence="9" id="KW-0812">Transmembrane</keyword>
<dbReference type="OrthoDB" id="9815750at2"/>
<name>A0A5C6EFT4_9BACT</name>
<comment type="catalytic activity">
    <reaction evidence="1">
        <text>ATP + protein L-histidine = ADP + protein N-phospho-L-histidine.</text>
        <dbReference type="EC" id="2.7.13.3"/>
    </reaction>
</comment>
<evidence type="ECO:0000256" key="2">
    <source>
        <dbReference type="ARBA" id="ARBA00012438"/>
    </source>
</evidence>
<keyword evidence="7" id="KW-0067">ATP-binding</keyword>
<dbReference type="AlphaFoldDB" id="A0A5C6EFT4"/>
<dbReference type="Proteomes" id="UP000317977">
    <property type="component" value="Unassembled WGS sequence"/>
</dbReference>
<sequence length="456" mass="50002">MFPDSPSQDRSSVRWFAVGLATLSLIALSVTSWILWTVKREQELVADLIRHLPPSDMAAAQELSGDLRSQLGLTILLVVNLVATAIAFTWLVRGYLNSERSLRDVRVLSADILASMDAGVITTDRDGNLTSINPSGRELVNLAGDEMGRPLTDLGSGHELLAKIQAEVSEHHQRIRDRDYVIVGNGQSKTLRAGCTLLRNQSGSEIGTVLHVRDVTQKSLMEDQLRRMERYMGLGALAAGLQHEIKNPLSAMSLHIQLLCEWQSEGAAGPERDKDVNETLEILRSEMKRINDVLDGFRNYASTTHLGRTEVDVPAMIEKLVRLLRPQAESQNVAIAMDLPTKSLGIVQGDSVRLEQVILNLALNAIAAMPNGGELKFKVDRSDDSLRIAVSDTGHGIPQEIRSQIFDPYFTTRGGGTGMGLALCDKIIQQHSGSIDVRTGPDGTEFTVFLPMEEVL</sequence>
<dbReference type="Gene3D" id="3.30.450.20">
    <property type="entry name" value="PAS domain"/>
    <property type="match status" value="1"/>
</dbReference>
<protein>
    <recommendedName>
        <fullName evidence="2">histidine kinase</fullName>
        <ecNumber evidence="2">2.7.13.3</ecNumber>
    </recommendedName>
</protein>
<evidence type="ECO:0000256" key="8">
    <source>
        <dbReference type="ARBA" id="ARBA00023012"/>
    </source>
</evidence>
<dbReference type="InterPro" id="IPR036890">
    <property type="entry name" value="HATPase_C_sf"/>
</dbReference>
<dbReference type="Pfam" id="PF02518">
    <property type="entry name" value="HATPase_c"/>
    <property type="match status" value="1"/>
</dbReference>
<dbReference type="EMBL" id="SJPX01000006">
    <property type="protein sequence ID" value="TWU46917.1"/>
    <property type="molecule type" value="Genomic_DNA"/>
</dbReference>
<dbReference type="InterPro" id="IPR013656">
    <property type="entry name" value="PAS_4"/>
</dbReference>
<feature type="transmembrane region" description="Helical" evidence="9">
    <location>
        <begin position="71"/>
        <end position="96"/>
    </location>
</feature>
<proteinExistence type="predicted"/>
<dbReference type="InterPro" id="IPR003661">
    <property type="entry name" value="HisK_dim/P_dom"/>
</dbReference>
<keyword evidence="12" id="KW-1185">Reference proteome</keyword>
<dbReference type="Gene3D" id="1.10.287.130">
    <property type="match status" value="1"/>
</dbReference>
<feature type="transmembrane region" description="Helical" evidence="9">
    <location>
        <begin position="12"/>
        <end position="36"/>
    </location>
</feature>
<reference evidence="11 12" key="1">
    <citation type="submission" date="2019-02" db="EMBL/GenBank/DDBJ databases">
        <title>Deep-cultivation of Planctomycetes and their phenomic and genomic characterization uncovers novel biology.</title>
        <authorList>
            <person name="Wiegand S."/>
            <person name="Jogler M."/>
            <person name="Boedeker C."/>
            <person name="Pinto D."/>
            <person name="Vollmers J."/>
            <person name="Rivas-Marin E."/>
            <person name="Kohn T."/>
            <person name="Peeters S.H."/>
            <person name="Heuer A."/>
            <person name="Rast P."/>
            <person name="Oberbeckmann S."/>
            <person name="Bunk B."/>
            <person name="Jeske O."/>
            <person name="Meyerdierks A."/>
            <person name="Storesund J.E."/>
            <person name="Kallscheuer N."/>
            <person name="Luecker S."/>
            <person name="Lage O.M."/>
            <person name="Pohl T."/>
            <person name="Merkel B.J."/>
            <person name="Hornburger P."/>
            <person name="Mueller R.-W."/>
            <person name="Bruemmer F."/>
            <person name="Labrenz M."/>
            <person name="Spormann A.M."/>
            <person name="Op Den Camp H."/>
            <person name="Overmann J."/>
            <person name="Amann R."/>
            <person name="Jetten M.S.M."/>
            <person name="Mascher T."/>
            <person name="Medema M.H."/>
            <person name="Devos D.P."/>
            <person name="Kaster A.-K."/>
            <person name="Ovreas L."/>
            <person name="Rohde M."/>
            <person name="Galperin M.Y."/>
            <person name="Jogler C."/>
        </authorList>
    </citation>
    <scope>NUCLEOTIDE SEQUENCE [LARGE SCALE GENOMIC DNA]</scope>
    <source>
        <strain evidence="11 12">Poly59</strain>
    </source>
</reference>
<dbReference type="SUPFAM" id="SSF55785">
    <property type="entry name" value="PYP-like sensor domain (PAS domain)"/>
    <property type="match status" value="1"/>
</dbReference>
<dbReference type="NCBIfam" id="TIGR00229">
    <property type="entry name" value="sensory_box"/>
    <property type="match status" value="1"/>
</dbReference>
<evidence type="ECO:0000256" key="1">
    <source>
        <dbReference type="ARBA" id="ARBA00000085"/>
    </source>
</evidence>
<evidence type="ECO:0000259" key="10">
    <source>
        <dbReference type="PROSITE" id="PS50109"/>
    </source>
</evidence>